<evidence type="ECO:0000313" key="3">
    <source>
        <dbReference type="EMBL" id="JAC43514.1"/>
    </source>
</evidence>
<dbReference type="GO" id="GO:0005886">
    <property type="term" value="C:plasma membrane"/>
    <property type="evidence" value="ECO:0007669"/>
    <property type="project" value="TreeGrafter"/>
</dbReference>
<dbReference type="EMBL" id="GAKP01015439">
    <property type="protein sequence ID" value="JAC43513.1"/>
    <property type="molecule type" value="Transcribed_RNA"/>
</dbReference>
<proteinExistence type="predicted"/>
<dbReference type="PANTHER" id="PTHR39960:SF1">
    <property type="entry name" value="LD34147P"/>
    <property type="match status" value="1"/>
</dbReference>
<feature type="chain" id="PRO_5007369148" evidence="2">
    <location>
        <begin position="24"/>
        <end position="556"/>
    </location>
</feature>
<dbReference type="EMBL" id="GAKP01015437">
    <property type="protein sequence ID" value="JAC43515.1"/>
    <property type="molecule type" value="Transcribed_RNA"/>
</dbReference>
<keyword evidence="1" id="KW-0175">Coiled coil</keyword>
<dbReference type="PANTHER" id="PTHR39960">
    <property type="entry name" value="LD34147P"/>
    <property type="match status" value="1"/>
</dbReference>
<dbReference type="EMBL" id="GAKP01015438">
    <property type="protein sequence ID" value="JAC43514.1"/>
    <property type="molecule type" value="Transcribed_RNA"/>
</dbReference>
<feature type="signal peptide" evidence="2">
    <location>
        <begin position="1"/>
        <end position="23"/>
    </location>
</feature>
<organism evidence="3">
    <name type="scientific">Bactrocera dorsalis</name>
    <name type="common">Oriental fruit fly</name>
    <name type="synonym">Dacus dorsalis</name>
    <dbReference type="NCBI Taxonomy" id="27457"/>
    <lineage>
        <taxon>Eukaryota</taxon>
        <taxon>Metazoa</taxon>
        <taxon>Ecdysozoa</taxon>
        <taxon>Arthropoda</taxon>
        <taxon>Hexapoda</taxon>
        <taxon>Insecta</taxon>
        <taxon>Pterygota</taxon>
        <taxon>Neoptera</taxon>
        <taxon>Endopterygota</taxon>
        <taxon>Diptera</taxon>
        <taxon>Brachycera</taxon>
        <taxon>Muscomorpha</taxon>
        <taxon>Tephritoidea</taxon>
        <taxon>Tephritidae</taxon>
        <taxon>Bactrocera</taxon>
        <taxon>Bactrocera</taxon>
    </lineage>
</organism>
<dbReference type="OrthoDB" id="8190635at2759"/>
<name>A0A034VM08_BACDO</name>
<accession>A0A034VM08</accession>
<evidence type="ECO:0000256" key="1">
    <source>
        <dbReference type="SAM" id="Coils"/>
    </source>
</evidence>
<dbReference type="AlphaFoldDB" id="A0A034VM08"/>
<keyword evidence="2" id="KW-0732">Signal</keyword>
<evidence type="ECO:0000256" key="2">
    <source>
        <dbReference type="SAM" id="SignalP"/>
    </source>
</evidence>
<reference evidence="3" key="1">
    <citation type="journal article" date="2014" name="BMC Genomics">
        <title>Characterizing the developmental transcriptome of the oriental fruit fly, Bactrocera dorsalis (Diptera: Tephritidae) through comparative genomic analysis with Drosophila melanogaster utilizing modENCODE datasets.</title>
        <authorList>
            <person name="Geib S.M."/>
            <person name="Calla B."/>
            <person name="Hall B."/>
            <person name="Hou S."/>
            <person name="Manoukis N.C."/>
        </authorList>
    </citation>
    <scope>NUCLEOTIDE SEQUENCE</scope>
    <source>
        <strain evidence="3">Punador</strain>
    </source>
</reference>
<protein>
    <submittedName>
        <fullName evidence="3">Uncharacterized protein</fullName>
    </submittedName>
</protein>
<feature type="coiled-coil region" evidence="1">
    <location>
        <begin position="157"/>
        <end position="191"/>
    </location>
</feature>
<sequence length="556" mass="62880">MRRLIGVVFLSLVTLSLLYPAQAELSRDDIRGTMQSLVYSYNQLDNKLERHEHRERALGELIKRALQTLQKGQKSLEPLNGIFARLDERVSQIETLLITQEEKYNVQTEKLGEALEHIFKWMGENNECYKRPPVPAVMPVPAPAPIVQVPAVSPEFIKEQEKINQQMLEQIAKLSTNVEKLLDTSKDMMEQTEVAFKSVPSTAEMLTKIEDKLVSYSVVTPAPVPEPVDNSEFENKVFVKFDELATGIEELRAQPKPQDGLTNADKEFIHGLANETLSALENVKASAQSSTEKAQAETASLIKETEQNLQTDAGKILVGVNTQAELLQKFYDEMNTSYSQLNEGLEIFSKFNNILMANSEYVLDTQRKVEFGTLQTVQKINDIIDKQREEIVDLLKTRFDAVDENVINTQLETMQNLSSTIETEISHVWRQISIMNGEITENRDLLTLMQGRNEVFVNSTFLSMATMGNKVEDIKDRMLDMDTNLNYLLGKLSVMSQEFGAIKQGLADSLEQLRNTFHVMQEKLPPSGPGPHNIAKNEYETELNLLNKRHAAATTQ</sequence>
<dbReference type="EMBL" id="GAKP01015440">
    <property type="protein sequence ID" value="JAC43512.1"/>
    <property type="molecule type" value="Transcribed_RNA"/>
</dbReference>